<keyword evidence="2" id="KW-0808">Transferase</keyword>
<evidence type="ECO:0000256" key="7">
    <source>
        <dbReference type="ARBA" id="ARBA00035898"/>
    </source>
</evidence>
<keyword evidence="16" id="KW-1185">Reference proteome</keyword>
<dbReference type="Gene3D" id="3.40.50.10840">
    <property type="entry name" value="Putative sugar-binding, N-terminal domain"/>
    <property type="match status" value="1"/>
</dbReference>
<keyword evidence="5" id="KW-0067">ATP-binding</keyword>
<name>A0A1X7DT20_9HYPH</name>
<evidence type="ECO:0000256" key="8">
    <source>
        <dbReference type="ARBA" id="ARBA00036346"/>
    </source>
</evidence>
<gene>
    <name evidence="15" type="ORF">SAMN02982989_5820</name>
</gene>
<protein>
    <recommendedName>
        <fullName evidence="11">3-oxo-tetronate kinase</fullName>
        <ecNumber evidence="10">2.7.1.217</ecNumber>
    </recommendedName>
    <alternativeName>
        <fullName evidence="12">3-dehydrotetronate 4-kinase</fullName>
    </alternativeName>
</protein>
<organism evidence="15 16">
    <name type="scientific">Xaviernesmea oryzae</name>
    <dbReference type="NCBI Taxonomy" id="464029"/>
    <lineage>
        <taxon>Bacteria</taxon>
        <taxon>Pseudomonadati</taxon>
        <taxon>Pseudomonadota</taxon>
        <taxon>Alphaproteobacteria</taxon>
        <taxon>Hyphomicrobiales</taxon>
        <taxon>Rhizobiaceae</taxon>
        <taxon>Rhizobium/Agrobacterium group</taxon>
        <taxon>Xaviernesmea</taxon>
    </lineage>
</organism>
<evidence type="ECO:0000256" key="4">
    <source>
        <dbReference type="ARBA" id="ARBA00022777"/>
    </source>
</evidence>
<comment type="catalytic activity">
    <reaction evidence="7">
        <text>3-dehydro-L-erythronate + ATP = 3-dehydro-4-O-phospho-L-erythronate + ADP + H(+)</text>
        <dbReference type="Rhea" id="RHEA:52552"/>
        <dbReference type="ChEBI" id="CHEBI:15378"/>
        <dbReference type="ChEBI" id="CHEBI:30616"/>
        <dbReference type="ChEBI" id="CHEBI:136592"/>
        <dbReference type="ChEBI" id="CHEBI:136670"/>
        <dbReference type="ChEBI" id="CHEBI:456216"/>
        <dbReference type="EC" id="2.7.1.217"/>
    </reaction>
</comment>
<sequence>MLLGAVADDLTGATDLALMLAREGMRTIQVVGAPQDDLDIDEADAVVVALKSRTIPAAEAVELSLAATEWLIAGGAEQIVFKYCSTFDSTPKGNIGPVLDALQAKLGVPLAIACPAFPTNGRTVYQGHLFVGDMLLSDSPMKDHPLTPMTDANLMRVLGAQSKSTIGLVPFITVAEGAAAIRAAFDAARQRGCGVVIVDAVTDDQLRAIGEAAADMKLVTGGSGIALGLPGNFRRAGKLRTSAAAEFRVPPGRGVIFAGSCSAATRRQVAHAMDAGLPALRIDPLSIASGKLDVPAVVEWIVSRPEALPLVYSSADPQDVAAAQEALGRHAAGEIVETLLGSVAAALRERGFSRFIVAGGETSGAVVKALGVPVLRIGPEIDPGVPWTVSVDDCPVALALKSGNFGSDDFFLKAWSQLA</sequence>
<dbReference type="GO" id="GO:0005524">
    <property type="term" value="F:ATP binding"/>
    <property type="evidence" value="ECO:0007669"/>
    <property type="project" value="UniProtKB-KW"/>
</dbReference>
<dbReference type="InterPro" id="IPR050007">
    <property type="entry name" value="OtnK"/>
</dbReference>
<evidence type="ECO:0000256" key="6">
    <source>
        <dbReference type="ARBA" id="ARBA00023277"/>
    </source>
</evidence>
<dbReference type="Proteomes" id="UP000192903">
    <property type="component" value="Unassembled WGS sequence"/>
</dbReference>
<keyword evidence="3" id="KW-0547">Nucleotide-binding</keyword>
<evidence type="ECO:0000259" key="13">
    <source>
        <dbReference type="Pfam" id="PF07005"/>
    </source>
</evidence>
<evidence type="ECO:0000256" key="9">
    <source>
        <dbReference type="ARBA" id="ARBA00037335"/>
    </source>
</evidence>
<evidence type="ECO:0000313" key="16">
    <source>
        <dbReference type="Proteomes" id="UP000192903"/>
    </source>
</evidence>
<dbReference type="EMBL" id="FXAF01000003">
    <property type="protein sequence ID" value="SMF21105.1"/>
    <property type="molecule type" value="Genomic_DNA"/>
</dbReference>
<dbReference type="InterPro" id="IPR031475">
    <property type="entry name" value="NBD_C"/>
</dbReference>
<dbReference type="Pfam" id="PF17042">
    <property type="entry name" value="NBD_C"/>
    <property type="match status" value="1"/>
</dbReference>
<dbReference type="GO" id="GO:0016301">
    <property type="term" value="F:kinase activity"/>
    <property type="evidence" value="ECO:0007669"/>
    <property type="project" value="UniProtKB-KW"/>
</dbReference>
<evidence type="ECO:0000313" key="15">
    <source>
        <dbReference type="EMBL" id="SMF21105.1"/>
    </source>
</evidence>
<reference evidence="16" key="1">
    <citation type="submission" date="2017-04" db="EMBL/GenBank/DDBJ databases">
        <authorList>
            <person name="Varghese N."/>
            <person name="Submissions S."/>
        </authorList>
    </citation>
    <scope>NUCLEOTIDE SEQUENCE [LARGE SCALE GENOMIC DNA]</scope>
    <source>
        <strain evidence="16">B4P</strain>
    </source>
</reference>
<dbReference type="Pfam" id="PF07005">
    <property type="entry name" value="SBD_N"/>
    <property type="match status" value="1"/>
</dbReference>
<dbReference type="Gene3D" id="3.40.980.20">
    <property type="entry name" value="Four-carbon acid sugar kinase, nucleotide binding domain"/>
    <property type="match status" value="1"/>
</dbReference>
<dbReference type="NCBIfam" id="NF043035">
    <property type="entry name" value="OxoTetrKin"/>
    <property type="match status" value="1"/>
</dbReference>
<dbReference type="SUPFAM" id="SSF142764">
    <property type="entry name" value="YgbK-like"/>
    <property type="match status" value="1"/>
</dbReference>
<dbReference type="EC" id="2.7.1.217" evidence="10"/>
<evidence type="ECO:0000256" key="5">
    <source>
        <dbReference type="ARBA" id="ARBA00022840"/>
    </source>
</evidence>
<accession>A0A1X7DT20</accession>
<evidence type="ECO:0000256" key="11">
    <source>
        <dbReference type="ARBA" id="ARBA00039461"/>
    </source>
</evidence>
<evidence type="ECO:0000256" key="2">
    <source>
        <dbReference type="ARBA" id="ARBA00022679"/>
    </source>
</evidence>
<keyword evidence="4" id="KW-0418">Kinase</keyword>
<comment type="catalytic activity">
    <reaction evidence="8">
        <text>3-dehydro-D-erythronate + ATP = 3-dehydro-4-O-phospho-D-erythronate + ADP + H(+)</text>
        <dbReference type="Rhea" id="RHEA:52556"/>
        <dbReference type="ChEBI" id="CHEBI:15378"/>
        <dbReference type="ChEBI" id="CHEBI:30616"/>
        <dbReference type="ChEBI" id="CHEBI:57958"/>
        <dbReference type="ChEBI" id="CHEBI:136593"/>
        <dbReference type="ChEBI" id="CHEBI:456216"/>
        <dbReference type="EC" id="2.7.1.217"/>
    </reaction>
</comment>
<dbReference type="OrthoDB" id="191465at2"/>
<dbReference type="STRING" id="464029.SAMN02982989_5820"/>
<evidence type="ECO:0000256" key="12">
    <source>
        <dbReference type="ARBA" id="ARBA00041377"/>
    </source>
</evidence>
<evidence type="ECO:0000256" key="3">
    <source>
        <dbReference type="ARBA" id="ARBA00022741"/>
    </source>
</evidence>
<dbReference type="InterPro" id="IPR037051">
    <property type="entry name" value="4-carb_acid_sugar_kinase_N_sf"/>
</dbReference>
<proteinExistence type="inferred from homology"/>
<comment type="similarity">
    <text evidence="1">Belongs to the four-carbon acid sugar kinase family.</text>
</comment>
<evidence type="ECO:0000256" key="1">
    <source>
        <dbReference type="ARBA" id="ARBA00005715"/>
    </source>
</evidence>
<comment type="function">
    <text evidence="9">Catalyzes the ATP-dependent phosphorylation of 3-oxo-tetronate to 3-oxo-tetronate 4-phosphate.</text>
</comment>
<evidence type="ECO:0000256" key="10">
    <source>
        <dbReference type="ARBA" id="ARBA00039095"/>
    </source>
</evidence>
<dbReference type="InterPro" id="IPR010737">
    <property type="entry name" value="4-carb_acid_sugar_kinase_N"/>
</dbReference>
<feature type="domain" description="Four-carbon acid sugar kinase nucleotide binding" evidence="14">
    <location>
        <begin position="256"/>
        <end position="411"/>
    </location>
</feature>
<keyword evidence="6" id="KW-0119">Carbohydrate metabolism</keyword>
<dbReference type="AlphaFoldDB" id="A0A1X7DT20"/>
<evidence type="ECO:0000259" key="14">
    <source>
        <dbReference type="Pfam" id="PF17042"/>
    </source>
</evidence>
<dbReference type="RefSeq" id="WP_085421183.1">
    <property type="nucleotide sequence ID" value="NZ_FXAF01000003.1"/>
</dbReference>
<feature type="domain" description="Four-carbon acid sugar kinase N-terminal" evidence="13">
    <location>
        <begin position="3"/>
        <end position="228"/>
    </location>
</feature>
<dbReference type="InterPro" id="IPR042213">
    <property type="entry name" value="NBD_C_sf"/>
</dbReference>